<dbReference type="EMBL" id="CAEKKB010000002">
    <property type="protein sequence ID" value="CAB4300713.1"/>
    <property type="molecule type" value="Genomic_DNA"/>
</dbReference>
<dbReference type="Pfam" id="PF00786">
    <property type="entry name" value="PBD"/>
    <property type="match status" value="1"/>
</dbReference>
<evidence type="ECO:0000313" key="5">
    <source>
        <dbReference type="Proteomes" id="UP000507245"/>
    </source>
</evidence>
<dbReference type="InterPro" id="IPR044785">
    <property type="entry name" value="RopGAP1-5"/>
</dbReference>
<evidence type="ECO:0000256" key="1">
    <source>
        <dbReference type="ARBA" id="ARBA00022468"/>
    </source>
</evidence>
<reference evidence="5" key="1">
    <citation type="journal article" date="2020" name="Genome Biol.">
        <title>Gamete binning: chromosome-level and haplotype-resolved genome assembly enabled by high-throughput single-cell sequencing of gamete genomes.</title>
        <authorList>
            <person name="Campoy J.A."/>
            <person name="Sun H."/>
            <person name="Goel M."/>
            <person name="Jiao W.-B."/>
            <person name="Folz-Donahue K."/>
            <person name="Wang N."/>
            <person name="Rubio M."/>
            <person name="Liu C."/>
            <person name="Kukat C."/>
            <person name="Ruiz D."/>
            <person name="Huettel B."/>
            <person name="Schneeberger K."/>
        </authorList>
    </citation>
    <scope>NUCLEOTIDE SEQUENCE [LARGE SCALE GENOMIC DNA]</scope>
    <source>
        <strain evidence="5">cv. Rojo Pasion</strain>
    </source>
</reference>
<dbReference type="PROSITE" id="PS50108">
    <property type="entry name" value="CRIB"/>
    <property type="match status" value="1"/>
</dbReference>
<dbReference type="GO" id="GO:0005096">
    <property type="term" value="F:GTPase activator activity"/>
    <property type="evidence" value="ECO:0007669"/>
    <property type="project" value="UniProtKB-KW"/>
</dbReference>
<name>A0A6J5WK42_PRUAR</name>
<dbReference type="AlphaFoldDB" id="A0A6J5WK42"/>
<dbReference type="SMART" id="SM00285">
    <property type="entry name" value="PBD"/>
    <property type="match status" value="1"/>
</dbReference>
<feature type="domain" description="CRIB" evidence="3">
    <location>
        <begin position="127"/>
        <end position="140"/>
    </location>
</feature>
<evidence type="ECO:0000313" key="4">
    <source>
        <dbReference type="EMBL" id="CAB4300713.1"/>
    </source>
</evidence>
<keyword evidence="1" id="KW-0343">GTPase activation</keyword>
<feature type="region of interest" description="Disordered" evidence="2">
    <location>
        <begin position="21"/>
        <end position="50"/>
    </location>
</feature>
<accession>A0A6J5WK42</accession>
<evidence type="ECO:0000256" key="2">
    <source>
        <dbReference type="SAM" id="MobiDB-lite"/>
    </source>
</evidence>
<protein>
    <recommendedName>
        <fullName evidence="3">CRIB domain-containing protein</fullName>
    </recommendedName>
</protein>
<keyword evidence="5" id="KW-1185">Reference proteome</keyword>
<dbReference type="OrthoDB" id="185175at2759"/>
<dbReference type="PANTHER" id="PTHR23177">
    <property type="entry name" value="MKIAA1688 PROTEIN"/>
    <property type="match status" value="1"/>
</dbReference>
<dbReference type="PANTHER" id="PTHR23177:SF74">
    <property type="entry name" value="RHO GTPASE-ACTIVATING PROTEIN 3"/>
    <property type="match status" value="1"/>
</dbReference>
<dbReference type="InterPro" id="IPR000095">
    <property type="entry name" value="CRIB_dom"/>
</dbReference>
<evidence type="ECO:0000259" key="3">
    <source>
        <dbReference type="PROSITE" id="PS50108"/>
    </source>
</evidence>
<sequence length="163" mass="18360">MARLFRSKSCHLVGLTEFNIAPPSPFSHHHNNKDVDGEDEEEEEEMEELEYEDLGYEDEVQNNPMSTPFLYPTSRAHASNKGRDFHAHNGHQQQNQFAVLDILVAALRKSLITCSVERDDVASSIDISSPTEVRHVSHVTFDRFNGFLGLPTELEPEGPQEGA</sequence>
<gene>
    <name evidence="4" type="ORF">ORAREDHAP_LOCUS15963</name>
</gene>
<proteinExistence type="predicted"/>
<organism evidence="4 5">
    <name type="scientific">Prunus armeniaca</name>
    <name type="common">Apricot</name>
    <name type="synonym">Armeniaca vulgaris</name>
    <dbReference type="NCBI Taxonomy" id="36596"/>
    <lineage>
        <taxon>Eukaryota</taxon>
        <taxon>Viridiplantae</taxon>
        <taxon>Streptophyta</taxon>
        <taxon>Embryophyta</taxon>
        <taxon>Tracheophyta</taxon>
        <taxon>Spermatophyta</taxon>
        <taxon>Magnoliopsida</taxon>
        <taxon>eudicotyledons</taxon>
        <taxon>Gunneridae</taxon>
        <taxon>Pentapetalae</taxon>
        <taxon>rosids</taxon>
        <taxon>fabids</taxon>
        <taxon>Rosales</taxon>
        <taxon>Rosaceae</taxon>
        <taxon>Amygdaloideae</taxon>
        <taxon>Amygdaleae</taxon>
        <taxon>Prunus</taxon>
    </lineage>
</organism>
<feature type="compositionally biased region" description="Acidic residues" evidence="2">
    <location>
        <begin position="36"/>
        <end position="50"/>
    </location>
</feature>
<dbReference type="Gene3D" id="3.90.810.10">
    <property type="entry name" value="CRIB domain"/>
    <property type="match status" value="1"/>
</dbReference>
<dbReference type="Proteomes" id="UP000507245">
    <property type="component" value="Unassembled WGS sequence"/>
</dbReference>
<dbReference type="InterPro" id="IPR036936">
    <property type="entry name" value="CRIB_dom_sf"/>
</dbReference>